<feature type="domain" description="ABC3 transporter permease C-terminal" evidence="7">
    <location>
        <begin position="233"/>
        <end position="356"/>
    </location>
</feature>
<evidence type="ECO:0000256" key="5">
    <source>
        <dbReference type="ARBA" id="ARBA00023136"/>
    </source>
</evidence>
<organism evidence="9 10">
    <name type="scientific">Modicisalibacter muralis</name>
    <dbReference type="NCBI Taxonomy" id="119000"/>
    <lineage>
        <taxon>Bacteria</taxon>
        <taxon>Pseudomonadati</taxon>
        <taxon>Pseudomonadota</taxon>
        <taxon>Gammaproteobacteria</taxon>
        <taxon>Oceanospirillales</taxon>
        <taxon>Halomonadaceae</taxon>
        <taxon>Modicisalibacter</taxon>
    </lineage>
</organism>
<feature type="transmembrane region" description="Helical" evidence="6">
    <location>
        <begin position="230"/>
        <end position="253"/>
    </location>
</feature>
<evidence type="ECO:0000256" key="1">
    <source>
        <dbReference type="ARBA" id="ARBA00004651"/>
    </source>
</evidence>
<evidence type="ECO:0000256" key="2">
    <source>
        <dbReference type="ARBA" id="ARBA00022475"/>
    </source>
</evidence>
<evidence type="ECO:0000313" key="9">
    <source>
        <dbReference type="EMBL" id="SDL49311.1"/>
    </source>
</evidence>
<dbReference type="RefSeq" id="WP_245704155.1">
    <property type="nucleotide sequence ID" value="NZ_FNGI01000004.1"/>
</dbReference>
<feature type="transmembrane region" description="Helical" evidence="6">
    <location>
        <begin position="327"/>
        <end position="353"/>
    </location>
</feature>
<reference evidence="9 10" key="1">
    <citation type="submission" date="2016-10" db="EMBL/GenBank/DDBJ databases">
        <authorList>
            <person name="de Groot N.N."/>
        </authorList>
    </citation>
    <scope>NUCLEOTIDE SEQUENCE [LARGE SCALE GENOMIC DNA]</scope>
    <source>
        <strain evidence="9 10">DSM 14789</strain>
    </source>
</reference>
<feature type="domain" description="MacB-like periplasmic core" evidence="8">
    <location>
        <begin position="461"/>
        <end position="667"/>
    </location>
</feature>
<dbReference type="Proteomes" id="UP000198654">
    <property type="component" value="Unassembled WGS sequence"/>
</dbReference>
<dbReference type="PANTHER" id="PTHR30287">
    <property type="entry name" value="MEMBRANE COMPONENT OF PREDICTED ABC SUPERFAMILY METABOLITE UPTAKE TRANSPORTER"/>
    <property type="match status" value="1"/>
</dbReference>
<dbReference type="GO" id="GO:0005886">
    <property type="term" value="C:plasma membrane"/>
    <property type="evidence" value="ECO:0007669"/>
    <property type="project" value="UniProtKB-SubCell"/>
</dbReference>
<dbReference type="EMBL" id="FNGI01000004">
    <property type="protein sequence ID" value="SDL49311.1"/>
    <property type="molecule type" value="Genomic_DNA"/>
</dbReference>
<feature type="transmembrane region" description="Helical" evidence="6">
    <location>
        <begin position="704"/>
        <end position="723"/>
    </location>
</feature>
<feature type="transmembrane region" description="Helical" evidence="6">
    <location>
        <begin position="797"/>
        <end position="817"/>
    </location>
</feature>
<comment type="subcellular location">
    <subcellularLocation>
        <location evidence="1">Cell membrane</location>
        <topology evidence="1">Multi-pass membrane protein</topology>
    </subcellularLocation>
</comment>
<gene>
    <name evidence="9" type="ORF">SAMN05661010_01788</name>
</gene>
<name>A0A1G9KHX6_9GAMM</name>
<dbReference type="InterPro" id="IPR025857">
    <property type="entry name" value="MacB_PCD"/>
</dbReference>
<dbReference type="Pfam" id="PF12704">
    <property type="entry name" value="MacB_PCD"/>
    <property type="match status" value="1"/>
</dbReference>
<dbReference type="InterPro" id="IPR038766">
    <property type="entry name" value="Membrane_comp_ABC_pdt"/>
</dbReference>
<dbReference type="STRING" id="119000.SAMN05661010_01788"/>
<keyword evidence="2" id="KW-1003">Cell membrane</keyword>
<sequence>MTPARMAVLRTSLATLLSHYRRHPGQLAMLIVGLWVASALWSGVQAINASARDSYARAEALFSSDLDSITRRDGRPLSLDDYLTLRRAGLRVSPLVEGEWTSAAGDTLTLIGIDPLTLPDDAPLGRTESSAGSLRDWLLPPHRVRVAPDTAAQLNDATRLPPLEIDPALPPGTLVTDIGVAQRLLGFEGQLTRLVIAAERSAELPAGFVRTSAAVIASPGQLTESFHLNLTAMGLLALVVGLFIVHAALGLALEQRLGLLRTLRALGVPARTLIAALALELLVIGLVGAALGIASGVLLAQALLPDVAASLAELYDSNVGTTLALPWHYWLGGLVITLGGLFSAGASMLWRAARLNVLALGQAQAWRGRLRRQLGIQGWLGGVLLLVAALLWWRLSGRAGQQELALSFAMVAALLLGTALWLPPLLAGALRLAARRLRNRPLAQWAVADLQLQLPRLQLPMMALLLALATNLGVGSMVGGFRLTFLDWLDQRLLADLYVRPPAEQFDAVRDWLIERPEVATLLPARSSDATLIGSDSRNAGGTDTATPVKLFGIAPEPILRRHWPLLDTHAGREAAWRALAGGEAFINEQLARRHSLAPGDTLRLRTAQGTRRLSIAAIYPDYGNPSGEITLPVTRLASEFSAPPGSLGVVLAKDRASRDALMARLREGLAARFGLAGPTLIDQRSLKRSATEVFERTFAITQALNALTLGVAGLALLTTLLAQAETRRAQLAPLWALGVTRARLVGVQLAQLLAAATGTALLAVPLGLALSYALVAVINVAAFGWRLPLHVFPGQIAVTLMLALMVAALAALLPAWRLWRVPPRQLLQEFAAS</sequence>
<feature type="domain" description="ABC3 transporter permease C-terminal" evidence="7">
    <location>
        <begin position="707"/>
        <end position="824"/>
    </location>
</feature>
<evidence type="ECO:0000313" key="10">
    <source>
        <dbReference type="Proteomes" id="UP000198654"/>
    </source>
</evidence>
<dbReference type="AlphaFoldDB" id="A0A1G9KHX6"/>
<keyword evidence="5 6" id="KW-0472">Membrane</keyword>
<dbReference type="PANTHER" id="PTHR30287:SF2">
    <property type="entry name" value="BLL1001 PROTEIN"/>
    <property type="match status" value="1"/>
</dbReference>
<keyword evidence="10" id="KW-1185">Reference proteome</keyword>
<dbReference type="Pfam" id="PF02687">
    <property type="entry name" value="FtsX"/>
    <property type="match status" value="2"/>
</dbReference>
<feature type="transmembrane region" description="Helical" evidence="6">
    <location>
        <begin position="405"/>
        <end position="430"/>
    </location>
</feature>
<feature type="transmembrane region" description="Helical" evidence="6">
    <location>
        <begin position="463"/>
        <end position="485"/>
    </location>
</feature>
<keyword evidence="3 6" id="KW-0812">Transmembrane</keyword>
<evidence type="ECO:0000256" key="6">
    <source>
        <dbReference type="SAM" id="Phobius"/>
    </source>
</evidence>
<evidence type="ECO:0000259" key="8">
    <source>
        <dbReference type="Pfam" id="PF12704"/>
    </source>
</evidence>
<feature type="transmembrane region" description="Helical" evidence="6">
    <location>
        <begin position="374"/>
        <end position="393"/>
    </location>
</feature>
<evidence type="ECO:0000256" key="4">
    <source>
        <dbReference type="ARBA" id="ARBA00022989"/>
    </source>
</evidence>
<proteinExistence type="predicted"/>
<keyword evidence="4 6" id="KW-1133">Transmembrane helix</keyword>
<protein>
    <submittedName>
        <fullName evidence="9">Putative ABC transport system permease protein</fullName>
    </submittedName>
</protein>
<dbReference type="InterPro" id="IPR003838">
    <property type="entry name" value="ABC3_permease_C"/>
</dbReference>
<evidence type="ECO:0000259" key="7">
    <source>
        <dbReference type="Pfam" id="PF02687"/>
    </source>
</evidence>
<feature type="transmembrane region" description="Helical" evidence="6">
    <location>
        <begin position="273"/>
        <end position="304"/>
    </location>
</feature>
<accession>A0A1G9KHX6</accession>
<evidence type="ECO:0000256" key="3">
    <source>
        <dbReference type="ARBA" id="ARBA00022692"/>
    </source>
</evidence>
<feature type="transmembrane region" description="Helical" evidence="6">
    <location>
        <begin position="761"/>
        <end position="785"/>
    </location>
</feature>